<dbReference type="FunFam" id="3.40.50.150:FF:000488">
    <property type="entry name" value="histone-lysine N-methyltransferase, H3 lysine-79 specific isoform X6"/>
    <property type="match status" value="1"/>
</dbReference>
<keyword evidence="5 11" id="KW-0808">Transferase</keyword>
<evidence type="ECO:0000256" key="5">
    <source>
        <dbReference type="ARBA" id="ARBA00022679"/>
    </source>
</evidence>
<organism evidence="13">
    <name type="scientific">Pongo abelii</name>
    <name type="common">Sumatran orangutan</name>
    <name type="synonym">Pongo pygmaeus abelii</name>
    <dbReference type="NCBI Taxonomy" id="9601"/>
    <lineage>
        <taxon>Eukaryota</taxon>
        <taxon>Metazoa</taxon>
        <taxon>Chordata</taxon>
        <taxon>Craniata</taxon>
        <taxon>Vertebrata</taxon>
        <taxon>Euteleostomi</taxon>
        <taxon>Mammalia</taxon>
        <taxon>Eutheria</taxon>
        <taxon>Euarchontoglires</taxon>
        <taxon>Primates</taxon>
        <taxon>Haplorrhini</taxon>
        <taxon>Catarrhini</taxon>
        <taxon>Hominidae</taxon>
        <taxon>Pongo</taxon>
    </lineage>
</organism>
<reference evidence="13" key="1">
    <citation type="submission" date="2017-12" db="EMBL/GenBank/DDBJ databases">
        <title>High-resolution comparative analysis of great ape genomes.</title>
        <authorList>
            <person name="Pollen A."/>
            <person name="Hastie A."/>
            <person name="Hormozdiari F."/>
            <person name="Dougherty M."/>
            <person name="Liu R."/>
            <person name="Chaisson M."/>
            <person name="Hoppe E."/>
            <person name="Hill C."/>
            <person name="Pang A."/>
            <person name="Hillier L."/>
            <person name="Baker C."/>
            <person name="Armstrong J."/>
            <person name="Shendure J."/>
            <person name="Paten B."/>
            <person name="Wilson R."/>
            <person name="Chao H."/>
            <person name="Schneider V."/>
            <person name="Ventura M."/>
            <person name="Kronenberg Z."/>
            <person name="Murali S."/>
            <person name="Gordon D."/>
            <person name="Cantsilieris S."/>
            <person name="Munson K."/>
            <person name="Nelson B."/>
            <person name="Raja A."/>
            <person name="Underwood J."/>
            <person name="Diekhans M."/>
            <person name="Fiddes I."/>
            <person name="Haussler D."/>
            <person name="Eichler E."/>
        </authorList>
    </citation>
    <scope>NUCLEOTIDE SEQUENCE [LARGE SCALE GENOMIC DNA]</scope>
    <source>
        <strain evidence="13">Susie</strain>
    </source>
</reference>
<dbReference type="GO" id="GO:0000077">
    <property type="term" value="P:DNA damage checkpoint signaling"/>
    <property type="evidence" value="ECO:0007669"/>
    <property type="project" value="TreeGrafter"/>
</dbReference>
<keyword evidence="8 11" id="KW-0539">Nucleus</keyword>
<evidence type="ECO:0000256" key="7">
    <source>
        <dbReference type="ARBA" id="ARBA00022853"/>
    </source>
</evidence>
<comment type="catalytic activity">
    <reaction evidence="10 11">
        <text>L-lysyl(79)-[histone H3] + 3 S-adenosyl-L-methionine = N(6),N(6),N(6)-trimethyl-L-lysyl(79)-[histone H3] + 3 S-adenosyl-L-homocysteine + 3 H(+)</text>
        <dbReference type="Rhea" id="RHEA:60328"/>
        <dbReference type="Rhea" id="RHEA-COMP:15549"/>
        <dbReference type="Rhea" id="RHEA-COMP:15552"/>
        <dbReference type="ChEBI" id="CHEBI:15378"/>
        <dbReference type="ChEBI" id="CHEBI:29969"/>
        <dbReference type="ChEBI" id="CHEBI:57856"/>
        <dbReference type="ChEBI" id="CHEBI:59789"/>
        <dbReference type="ChEBI" id="CHEBI:61961"/>
        <dbReference type="EC" id="2.1.1.360"/>
    </reaction>
</comment>
<gene>
    <name evidence="13" type="ORF">CR201_G0054270</name>
</gene>
<comment type="function">
    <text evidence="11">Histone methyltransferase that specifically trimethylates histone H3 to form H3K79me3. This methylation is required for telomere silencing and for the pachytene checkpoint during the meiotic cell cycle by allowing the recruitment of RAD9 to double strand breaks. Nucleosomes are preferred as substrate compared to free histone.</text>
</comment>
<dbReference type="AlphaFoldDB" id="A0A2J8R3T0"/>
<evidence type="ECO:0000256" key="10">
    <source>
        <dbReference type="ARBA" id="ARBA00047770"/>
    </source>
</evidence>
<dbReference type="SUPFAM" id="SSF53335">
    <property type="entry name" value="S-adenosyl-L-methionine-dependent methyltransferases"/>
    <property type="match status" value="1"/>
</dbReference>
<dbReference type="GO" id="GO:0140956">
    <property type="term" value="F:histone H3K79 trimethyltransferase activity"/>
    <property type="evidence" value="ECO:0007669"/>
    <property type="project" value="UniProtKB-EC"/>
</dbReference>
<comment type="miscellaneous">
    <text evidence="11">In contrast to other lysine histone methyltransferases, it does not contain a SET domain, suggesting the existence of another mechanism for methylation of lysine residues of histones.</text>
</comment>
<dbReference type="PANTHER" id="PTHR21451:SF0">
    <property type="entry name" value="HISTONE-LYSINE N-METHYLTRANSFERASE, H3 LYSINE-79 SPECIFIC"/>
    <property type="match status" value="1"/>
</dbReference>
<dbReference type="InterPro" id="IPR030445">
    <property type="entry name" value="H3-K79_meTrfase"/>
</dbReference>
<dbReference type="InterPro" id="IPR029063">
    <property type="entry name" value="SAM-dependent_MTases_sf"/>
</dbReference>
<dbReference type="GO" id="GO:0032259">
    <property type="term" value="P:methylation"/>
    <property type="evidence" value="ECO:0007669"/>
    <property type="project" value="UniProtKB-KW"/>
</dbReference>
<name>A0A2J8R3T0_PONAB</name>
<sequence length="208" mass="24308">MGEKLELRLKSPVGAEPAVYPWPLPVYDKHHDAAHEIIETIRWVCEEIPDLKLAMENYVLIDYDTKSFESMQRLCDKYNRAIDSIHQLQVYNHSVTDPEKLNNYEPFSPEVYGETSFDLVAQMIDEIKMTDDDLFVDLGSGVGQVVLQVAAATNCKHHYGVEKADIPAKYAETMDREFRKWMKWYGKKHAEYTLERGDFLSEEWRERI</sequence>
<feature type="non-terminal residue" evidence="13">
    <location>
        <position position="208"/>
    </location>
</feature>
<dbReference type="EC" id="2.1.1.360" evidence="2 11"/>
<dbReference type="Gene3D" id="1.10.260.60">
    <property type="match status" value="1"/>
</dbReference>
<feature type="domain" description="DOT1" evidence="12">
    <location>
        <begin position="1"/>
        <end position="208"/>
    </location>
</feature>
<evidence type="ECO:0000256" key="6">
    <source>
        <dbReference type="ARBA" id="ARBA00022691"/>
    </source>
</evidence>
<dbReference type="GO" id="GO:0005634">
    <property type="term" value="C:nucleus"/>
    <property type="evidence" value="ECO:0007669"/>
    <property type="project" value="UniProtKB-SubCell"/>
</dbReference>
<dbReference type="Pfam" id="PF08123">
    <property type="entry name" value="DOT1"/>
    <property type="match status" value="1"/>
</dbReference>
<dbReference type="Gene3D" id="3.40.50.150">
    <property type="entry name" value="Vaccinia Virus protein VP39"/>
    <property type="match status" value="1"/>
</dbReference>
<comment type="caution">
    <text evidence="13">The sequence shown here is derived from an EMBL/GenBank/DDBJ whole genome shotgun (WGS) entry which is preliminary data.</text>
</comment>
<keyword evidence="4 11" id="KW-0489">Methyltransferase</keyword>
<keyword evidence="7 11" id="KW-0156">Chromatin regulator</keyword>
<comment type="similarity">
    <text evidence="11">Belongs to the class I-like SAM-binding methyltransferase superfamily. DOT1 family.</text>
</comment>
<evidence type="ECO:0000256" key="8">
    <source>
        <dbReference type="ARBA" id="ARBA00023242"/>
    </source>
</evidence>
<dbReference type="PANTHER" id="PTHR21451">
    <property type="entry name" value="HISTONE H3 METHYLTRANSFERASE"/>
    <property type="match status" value="1"/>
</dbReference>
<evidence type="ECO:0000256" key="11">
    <source>
        <dbReference type="RuleBase" id="RU271113"/>
    </source>
</evidence>
<evidence type="ECO:0000256" key="9">
    <source>
        <dbReference type="ARBA" id="ARBA00029821"/>
    </source>
</evidence>
<dbReference type="FunFam" id="1.10.260.60:FF:000001">
    <property type="entry name" value="Histone-lysine N-methyltransferase, H3 lysine-79 specific"/>
    <property type="match status" value="1"/>
</dbReference>
<accession>A0A2J8R3T0</accession>
<evidence type="ECO:0000256" key="1">
    <source>
        <dbReference type="ARBA" id="ARBA00004123"/>
    </source>
</evidence>
<protein>
    <recommendedName>
        <fullName evidence="3 11">Histone-lysine N-methyltransferase, H3 lysine-79 specific</fullName>
        <ecNumber evidence="2 11">2.1.1.360</ecNumber>
    </recommendedName>
    <alternativeName>
        <fullName evidence="9 11">Histone H3-K79 methyltransferase</fullName>
    </alternativeName>
</protein>
<evidence type="ECO:0000256" key="4">
    <source>
        <dbReference type="ARBA" id="ARBA00022603"/>
    </source>
</evidence>
<evidence type="ECO:0000256" key="3">
    <source>
        <dbReference type="ARBA" id="ARBA00020987"/>
    </source>
</evidence>
<keyword evidence="6 11" id="KW-0949">S-adenosyl-L-methionine</keyword>
<proteinExistence type="inferred from homology"/>
<evidence type="ECO:0000256" key="2">
    <source>
        <dbReference type="ARBA" id="ARBA00012190"/>
    </source>
</evidence>
<evidence type="ECO:0000259" key="12">
    <source>
        <dbReference type="PROSITE" id="PS51569"/>
    </source>
</evidence>
<comment type="subcellular location">
    <subcellularLocation>
        <location evidence="1 11">Nucleus</location>
    </subcellularLocation>
</comment>
<dbReference type="InterPro" id="IPR025789">
    <property type="entry name" value="DOT1_dom"/>
</dbReference>
<dbReference type="GO" id="GO:0006281">
    <property type="term" value="P:DNA repair"/>
    <property type="evidence" value="ECO:0007669"/>
    <property type="project" value="TreeGrafter"/>
</dbReference>
<dbReference type="SMR" id="A0A2J8R3T0"/>
<evidence type="ECO:0000313" key="13">
    <source>
        <dbReference type="EMBL" id="PNJ03174.1"/>
    </source>
</evidence>
<dbReference type="PROSITE" id="PS51569">
    <property type="entry name" value="DOT1"/>
    <property type="match status" value="1"/>
</dbReference>
<dbReference type="EMBL" id="NDHI03003769">
    <property type="protein sequence ID" value="PNJ03174.1"/>
    <property type="molecule type" value="Genomic_DNA"/>
</dbReference>